<dbReference type="AlphaFoldDB" id="A0A9W9C284"/>
<dbReference type="GO" id="GO:0003676">
    <property type="term" value="F:nucleic acid binding"/>
    <property type="evidence" value="ECO:0007669"/>
    <property type="project" value="InterPro"/>
</dbReference>
<dbReference type="PANTHER" id="PTHR28083:SF1">
    <property type="entry name" value="GOOD FOR FULL DBP5 ACTIVITY PROTEIN 2"/>
    <property type="match status" value="1"/>
</dbReference>
<proteinExistence type="predicted"/>
<feature type="domain" description="Gfd2/YDR514C-like C-terminal" evidence="2">
    <location>
        <begin position="60"/>
        <end position="259"/>
    </location>
</feature>
<organism evidence="3 4">
    <name type="scientific">Didymella glomerata</name>
    <dbReference type="NCBI Taxonomy" id="749621"/>
    <lineage>
        <taxon>Eukaryota</taxon>
        <taxon>Fungi</taxon>
        <taxon>Dikarya</taxon>
        <taxon>Ascomycota</taxon>
        <taxon>Pezizomycotina</taxon>
        <taxon>Dothideomycetes</taxon>
        <taxon>Pleosporomycetidae</taxon>
        <taxon>Pleosporales</taxon>
        <taxon>Pleosporineae</taxon>
        <taxon>Didymellaceae</taxon>
        <taxon>Didymella</taxon>
    </lineage>
</organism>
<reference evidence="3" key="1">
    <citation type="submission" date="2022-10" db="EMBL/GenBank/DDBJ databases">
        <title>Tapping the CABI collections for fungal endophytes: first genome assemblies for Collariella, Neodidymelliopsis, Ascochyta clinopodiicola, Didymella pomorum, Didymosphaeria variabile, Neocosmospora piperis and Neocucurbitaria cava.</title>
        <authorList>
            <person name="Hill R."/>
        </authorList>
    </citation>
    <scope>NUCLEOTIDE SEQUENCE</scope>
    <source>
        <strain evidence="3">IMI 360193</strain>
    </source>
</reference>
<dbReference type="InterPro" id="IPR040151">
    <property type="entry name" value="Gfd2/YDR514C-like"/>
</dbReference>
<dbReference type="InterPro" id="IPR012337">
    <property type="entry name" value="RNaseH-like_sf"/>
</dbReference>
<feature type="region of interest" description="Disordered" evidence="1">
    <location>
        <begin position="563"/>
        <end position="597"/>
    </location>
</feature>
<dbReference type="SUPFAM" id="SSF53098">
    <property type="entry name" value="Ribonuclease H-like"/>
    <property type="match status" value="1"/>
</dbReference>
<sequence>MSYAAMASAPPSPEQRLKALRDFYKTLPPSKILSEALGCYNLRLLQTPLDAVPLVEHILVICVDTESYTMNTDQMTELGLVYISRKTAKGALPPGPHGWKLQEALKFLHFRVVEHAHLKSNRVDSKGPLGNRFGNTTFTSFAELRLILDDLMNQEIETTDPDLMGCKRPVIIVGHALRHDTENTNKEGLEYNLDDNVTLVAKVDTQALARETSVWVPPVGMETNEIGLRVMIENLGFKHLDDHTACNDAARTMMCAVHMVLPDALQQSDKPTMQAVADRVEARSKATSGSPYGTEYCCIRCAGRDHSVEACQAVGVRCAACDRFDVSEDREANITSHIETFCQHVAKFKAWLRRYLDALRKGRTPTAKVVAGPGSDSHPWSTWPTSVGWPLEKLSDAKYASNLIQYNPQWQQPTPAVYNMEAALGGITVPSTGAWVPASSGSSTAGTATATSSVASPASDSISMATMSSALPTVATNGILSSGAFPALLSSSGAPSSALSPPSAWLSAATASSVTVQAASAATAMSDLAPSTPSSATPARVSAPARTTITMSEARARARARGGLGHDLNQAGRGSGGSGGGAGSGGPGGPGWDAWND</sequence>
<dbReference type="Pfam" id="PF21762">
    <property type="entry name" value="DEDDh_C"/>
    <property type="match status" value="1"/>
</dbReference>
<dbReference type="EMBL" id="JAPEUV010000020">
    <property type="protein sequence ID" value="KAJ4339808.1"/>
    <property type="molecule type" value="Genomic_DNA"/>
</dbReference>
<dbReference type="PANTHER" id="PTHR28083">
    <property type="entry name" value="GOOD FOR FULL DBP5 ACTIVITY PROTEIN 2"/>
    <property type="match status" value="1"/>
</dbReference>
<evidence type="ECO:0000259" key="2">
    <source>
        <dbReference type="Pfam" id="PF21762"/>
    </source>
</evidence>
<comment type="caution">
    <text evidence="3">The sequence shown here is derived from an EMBL/GenBank/DDBJ whole genome shotgun (WGS) entry which is preliminary data.</text>
</comment>
<keyword evidence="4" id="KW-1185">Reference proteome</keyword>
<feature type="region of interest" description="Disordered" evidence="1">
    <location>
        <begin position="527"/>
        <end position="546"/>
    </location>
</feature>
<dbReference type="GO" id="GO:0005634">
    <property type="term" value="C:nucleus"/>
    <property type="evidence" value="ECO:0007669"/>
    <property type="project" value="TreeGrafter"/>
</dbReference>
<dbReference type="Proteomes" id="UP001140562">
    <property type="component" value="Unassembled WGS sequence"/>
</dbReference>
<name>A0A9W9C284_9PLEO</name>
<dbReference type="InterPro" id="IPR036397">
    <property type="entry name" value="RNaseH_sf"/>
</dbReference>
<gene>
    <name evidence="3" type="ORF">N0V87_003008</name>
</gene>
<dbReference type="InterPro" id="IPR048519">
    <property type="entry name" value="Gfd2/YDR514C-like_C"/>
</dbReference>
<protein>
    <recommendedName>
        <fullName evidence="2">Gfd2/YDR514C-like C-terminal domain-containing protein</fullName>
    </recommendedName>
</protein>
<dbReference type="OrthoDB" id="5953249at2759"/>
<evidence type="ECO:0000313" key="3">
    <source>
        <dbReference type="EMBL" id="KAJ4339808.1"/>
    </source>
</evidence>
<evidence type="ECO:0000256" key="1">
    <source>
        <dbReference type="SAM" id="MobiDB-lite"/>
    </source>
</evidence>
<accession>A0A9W9C284</accession>
<feature type="compositionally biased region" description="Gly residues" evidence="1">
    <location>
        <begin position="573"/>
        <end position="591"/>
    </location>
</feature>
<evidence type="ECO:0000313" key="4">
    <source>
        <dbReference type="Proteomes" id="UP001140562"/>
    </source>
</evidence>
<dbReference type="Gene3D" id="3.30.420.10">
    <property type="entry name" value="Ribonuclease H-like superfamily/Ribonuclease H"/>
    <property type="match status" value="1"/>
</dbReference>